<keyword evidence="3" id="KW-1185">Reference proteome</keyword>
<evidence type="ECO:0000313" key="2">
    <source>
        <dbReference type="EMBL" id="KKB76711.1"/>
    </source>
</evidence>
<dbReference type="EMBL" id="LAJG01000042">
    <property type="protein sequence ID" value="KKB76711.1"/>
    <property type="molecule type" value="Genomic_DNA"/>
</dbReference>
<gene>
    <name evidence="2" type="ORF">VW35_18350</name>
</gene>
<dbReference type="OrthoDB" id="9800627at2"/>
<keyword evidence="1" id="KW-0812">Transmembrane</keyword>
<feature type="transmembrane region" description="Helical" evidence="1">
    <location>
        <begin position="53"/>
        <end position="72"/>
    </location>
</feature>
<organism evidence="2 3">
    <name type="scientific">Devosia soli</name>
    <dbReference type="NCBI Taxonomy" id="361041"/>
    <lineage>
        <taxon>Bacteria</taxon>
        <taxon>Pseudomonadati</taxon>
        <taxon>Pseudomonadota</taxon>
        <taxon>Alphaproteobacteria</taxon>
        <taxon>Hyphomicrobiales</taxon>
        <taxon>Devosiaceae</taxon>
        <taxon>Devosia</taxon>
    </lineage>
</organism>
<comment type="caution">
    <text evidence="2">The sequence shown here is derived from an EMBL/GenBank/DDBJ whole genome shotgun (WGS) entry which is preliminary data.</text>
</comment>
<feature type="transmembrane region" description="Helical" evidence="1">
    <location>
        <begin position="12"/>
        <end position="33"/>
    </location>
</feature>
<reference evidence="2 3" key="1">
    <citation type="submission" date="2015-03" db="EMBL/GenBank/DDBJ databases">
        <authorList>
            <person name="Hassan Y.I."/>
            <person name="Lepp D."/>
            <person name="Zhou T."/>
        </authorList>
    </citation>
    <scope>NUCLEOTIDE SEQUENCE [LARGE SCALE GENOMIC DNA]</scope>
    <source>
        <strain evidence="2 3">GH2-10</strain>
    </source>
</reference>
<accession>A0A0F5L2S7</accession>
<sequence length="198" mass="20931">MQFLRELSVGGLVSRLAAVLIYAALQGAILAALARLLGDRRPQFDGRLTLNPFVQVSAWGAAVAALFGVSWVRSIWYDPKANRLGRLGVVLGVCLGLAAMLALVPGVDLLRRAALLLPSTGATAALLVLEQVQKLTVASTMLAVLPLPGLPGGALLQALWPNEERRLLQAEPISLFVVIAAIVAFGFPSPDAILQLLR</sequence>
<keyword evidence="1" id="KW-1133">Transmembrane helix</keyword>
<evidence type="ECO:0000313" key="3">
    <source>
        <dbReference type="Proteomes" id="UP000033514"/>
    </source>
</evidence>
<feature type="transmembrane region" description="Helical" evidence="1">
    <location>
        <begin position="84"/>
        <end position="103"/>
    </location>
</feature>
<evidence type="ECO:0008006" key="4">
    <source>
        <dbReference type="Google" id="ProtNLM"/>
    </source>
</evidence>
<dbReference type="RefSeq" id="WP_046144493.1">
    <property type="nucleotide sequence ID" value="NZ_LAJG01000042.1"/>
</dbReference>
<evidence type="ECO:0000256" key="1">
    <source>
        <dbReference type="SAM" id="Phobius"/>
    </source>
</evidence>
<dbReference type="AlphaFoldDB" id="A0A0F5L2S7"/>
<name>A0A0F5L2S7_9HYPH</name>
<feature type="transmembrane region" description="Helical" evidence="1">
    <location>
        <begin position="172"/>
        <end position="194"/>
    </location>
</feature>
<feature type="transmembrane region" description="Helical" evidence="1">
    <location>
        <begin position="141"/>
        <end position="160"/>
    </location>
</feature>
<dbReference type="Proteomes" id="UP000033514">
    <property type="component" value="Unassembled WGS sequence"/>
</dbReference>
<keyword evidence="1" id="KW-0472">Membrane</keyword>
<dbReference type="PATRIC" id="fig|361041.3.peg.3083"/>
<protein>
    <recommendedName>
        <fullName evidence="4">Peptidase M50 domain-containing protein</fullName>
    </recommendedName>
</protein>
<dbReference type="STRING" id="361041.VW35_18350"/>
<proteinExistence type="predicted"/>